<evidence type="ECO:0000313" key="4">
    <source>
        <dbReference type="Proteomes" id="UP000064967"/>
    </source>
</evidence>
<keyword evidence="2" id="KW-0732">Signal</keyword>
<protein>
    <submittedName>
        <fullName evidence="3">Tryptophan synthase alpha chain</fullName>
    </submittedName>
</protein>
<evidence type="ECO:0000313" key="3">
    <source>
        <dbReference type="EMBL" id="AKU99139.1"/>
    </source>
</evidence>
<feature type="region of interest" description="Disordered" evidence="1">
    <location>
        <begin position="25"/>
        <end position="56"/>
    </location>
</feature>
<feature type="signal peptide" evidence="2">
    <location>
        <begin position="1"/>
        <end position="27"/>
    </location>
</feature>
<evidence type="ECO:0000256" key="1">
    <source>
        <dbReference type="SAM" id="MobiDB-lite"/>
    </source>
</evidence>
<dbReference type="EMBL" id="CP012333">
    <property type="protein sequence ID" value="AKU99139.1"/>
    <property type="molecule type" value="Genomic_DNA"/>
</dbReference>
<dbReference type="OrthoDB" id="9794954at2"/>
<keyword evidence="4" id="KW-1185">Reference proteome</keyword>
<dbReference type="STRING" id="1391654.AKJ09_05803"/>
<feature type="chain" id="PRO_5005466954" evidence="2">
    <location>
        <begin position="28"/>
        <end position="366"/>
    </location>
</feature>
<reference evidence="3 4" key="1">
    <citation type="submission" date="2015-08" db="EMBL/GenBank/DDBJ databases">
        <authorList>
            <person name="Babu N.S."/>
            <person name="Beckwith C.J."/>
            <person name="Beseler K.G."/>
            <person name="Brison A."/>
            <person name="Carone J.V."/>
            <person name="Caskin T.P."/>
            <person name="Diamond M."/>
            <person name="Durham M.E."/>
            <person name="Foxe J.M."/>
            <person name="Go M."/>
            <person name="Henderson B.A."/>
            <person name="Jones I.B."/>
            <person name="McGettigan J.A."/>
            <person name="Micheletti S.J."/>
            <person name="Nasrallah M.E."/>
            <person name="Ortiz D."/>
            <person name="Piller C.R."/>
            <person name="Privatt S.R."/>
            <person name="Schneider S.L."/>
            <person name="Sharp S."/>
            <person name="Smith T.C."/>
            <person name="Stanton J.D."/>
            <person name="Ullery H.E."/>
            <person name="Wilson R.J."/>
            <person name="Serrano M.G."/>
            <person name="Buck G."/>
            <person name="Lee V."/>
            <person name="Wang Y."/>
            <person name="Carvalho R."/>
            <person name="Voegtly L."/>
            <person name="Shi R."/>
            <person name="Duckworth R."/>
            <person name="Johnson A."/>
            <person name="Loviza R."/>
            <person name="Walstead R."/>
            <person name="Shah Z."/>
            <person name="Kiflezghi M."/>
            <person name="Wade K."/>
            <person name="Ball S.L."/>
            <person name="Bradley K.W."/>
            <person name="Asai D.J."/>
            <person name="Bowman C.A."/>
            <person name="Russell D.A."/>
            <person name="Pope W.H."/>
            <person name="Jacobs-Sera D."/>
            <person name="Hendrix R.W."/>
            <person name="Hatfull G.F."/>
        </authorList>
    </citation>
    <scope>NUCLEOTIDE SEQUENCE [LARGE SCALE GENOMIC DNA]</scope>
    <source>
        <strain evidence="3 4">DSM 27648</strain>
    </source>
</reference>
<gene>
    <name evidence="3" type="ORF">AKJ09_05803</name>
</gene>
<accession>A0A0K1Q162</accession>
<sequence length="366" mass="36765">MHLKNAFSALVLAAAGIVACSSGTPSASGASGGSLPAGGEDETARDGGASDPSSPQEGAGKCANDCGPNQVCSDGACVDLPKTCPCPVESYCDLATNSCKVGCTKHEECSKGRFCDVAARICKDGCRSADDCAKPENGVAACNEGTCSVTCDAKFHACGDACKSDRDTTACGASCTVCPTPANATVSCYKDACEIDCNTGSHKCGAACALDTAPETCGSSCTPCPTVTHGKPTCDGTKCGIQCDAGFALNGATCVEDCATTGCGNFEWCDPVSRLCKAGCEHHSECASTKFCKLSTHTCEDTTSNNGGCGVGFRSIGTCSDGRQMCVNASLPTGTTFKFSTACPAGSTARGSTYCSGPTYVCVPDN</sequence>
<organism evidence="3 4">
    <name type="scientific">Labilithrix luteola</name>
    <dbReference type="NCBI Taxonomy" id="1391654"/>
    <lineage>
        <taxon>Bacteria</taxon>
        <taxon>Pseudomonadati</taxon>
        <taxon>Myxococcota</taxon>
        <taxon>Polyangia</taxon>
        <taxon>Polyangiales</taxon>
        <taxon>Labilitrichaceae</taxon>
        <taxon>Labilithrix</taxon>
    </lineage>
</organism>
<dbReference type="RefSeq" id="WP_146650445.1">
    <property type="nucleotide sequence ID" value="NZ_CP012333.1"/>
</dbReference>
<name>A0A0K1Q162_9BACT</name>
<dbReference type="AlphaFoldDB" id="A0A0K1Q162"/>
<evidence type="ECO:0000256" key="2">
    <source>
        <dbReference type="SAM" id="SignalP"/>
    </source>
</evidence>
<dbReference type="Proteomes" id="UP000064967">
    <property type="component" value="Chromosome"/>
</dbReference>
<dbReference type="PROSITE" id="PS51257">
    <property type="entry name" value="PROKAR_LIPOPROTEIN"/>
    <property type="match status" value="1"/>
</dbReference>
<proteinExistence type="predicted"/>
<dbReference type="KEGG" id="llu:AKJ09_05803"/>